<dbReference type="InterPro" id="IPR010086">
    <property type="entry name" value="Flavodoxin_lc"/>
</dbReference>
<dbReference type="Proteomes" id="UP001210678">
    <property type="component" value="Unassembled WGS sequence"/>
</dbReference>
<reference evidence="9 10" key="1">
    <citation type="submission" date="2023-01" db="EMBL/GenBank/DDBJ databases">
        <title>Vibrio sp. KJ40-1 sp.nov, isolated from marine algae.</title>
        <authorList>
            <person name="Butt M."/>
            <person name="Kim J.M.J."/>
            <person name="Jeon C.O.C."/>
        </authorList>
    </citation>
    <scope>NUCLEOTIDE SEQUENCE [LARGE SCALE GENOMIC DNA]</scope>
    <source>
        <strain evidence="9 10">KJ40-1</strain>
    </source>
</reference>
<dbReference type="EMBL" id="JAQLOI010000003">
    <property type="protein sequence ID" value="MDB1125161.1"/>
    <property type="molecule type" value="Genomic_DNA"/>
</dbReference>
<dbReference type="NCBIfam" id="NF006739">
    <property type="entry name" value="PRK09267.1-5"/>
    <property type="match status" value="1"/>
</dbReference>
<protein>
    <recommendedName>
        <fullName evidence="7">Flavodoxin</fullName>
    </recommendedName>
</protein>
<dbReference type="PANTHER" id="PTHR42809:SF1">
    <property type="entry name" value="FLAVODOXIN 1"/>
    <property type="match status" value="1"/>
</dbReference>
<evidence type="ECO:0000256" key="7">
    <source>
        <dbReference type="PIRNR" id="PIRNR038996"/>
    </source>
</evidence>
<dbReference type="PROSITE" id="PS50902">
    <property type="entry name" value="FLAVODOXIN_LIKE"/>
    <property type="match status" value="1"/>
</dbReference>
<evidence type="ECO:0000313" key="10">
    <source>
        <dbReference type="Proteomes" id="UP001210678"/>
    </source>
</evidence>
<accession>A0ABT4YUD1</accession>
<comment type="similarity">
    <text evidence="2 7">Belongs to the flavodoxin family.</text>
</comment>
<evidence type="ECO:0000313" key="9">
    <source>
        <dbReference type="EMBL" id="MDB1125161.1"/>
    </source>
</evidence>
<dbReference type="InterPro" id="IPR008254">
    <property type="entry name" value="Flavodoxin/NO_synth"/>
</dbReference>
<organism evidence="9 10">
    <name type="scientific">Vibrio algarum</name>
    <dbReference type="NCBI Taxonomy" id="3020714"/>
    <lineage>
        <taxon>Bacteria</taxon>
        <taxon>Pseudomonadati</taxon>
        <taxon>Pseudomonadota</taxon>
        <taxon>Gammaproteobacteria</taxon>
        <taxon>Vibrionales</taxon>
        <taxon>Vibrionaceae</taxon>
        <taxon>Vibrio</taxon>
    </lineage>
</organism>
<dbReference type="InterPro" id="IPR029039">
    <property type="entry name" value="Flavoprotein-like_sf"/>
</dbReference>
<evidence type="ECO:0000256" key="1">
    <source>
        <dbReference type="ARBA" id="ARBA00001917"/>
    </source>
</evidence>
<feature type="domain" description="Flavodoxin-like" evidence="8">
    <location>
        <begin position="4"/>
        <end position="161"/>
    </location>
</feature>
<evidence type="ECO:0000256" key="6">
    <source>
        <dbReference type="ARBA" id="ARBA00022982"/>
    </source>
</evidence>
<comment type="caution">
    <text evidence="9">The sequence shown here is derived from an EMBL/GenBank/DDBJ whole genome shotgun (WGS) entry which is preliminary data.</text>
</comment>
<comment type="cofactor">
    <cofactor evidence="1 7">
        <name>FMN</name>
        <dbReference type="ChEBI" id="CHEBI:58210"/>
    </cofactor>
</comment>
<dbReference type="RefSeq" id="WP_272138611.1">
    <property type="nucleotide sequence ID" value="NZ_JAQLOI010000003.1"/>
</dbReference>
<gene>
    <name evidence="9" type="ORF">PGX00_16530</name>
</gene>
<keyword evidence="3 7" id="KW-0813">Transport</keyword>
<keyword evidence="5 7" id="KW-0288">FMN</keyword>
<dbReference type="Pfam" id="PF00258">
    <property type="entry name" value="Flavodoxin_1"/>
    <property type="match status" value="1"/>
</dbReference>
<dbReference type="Gene3D" id="3.40.50.360">
    <property type="match status" value="1"/>
</dbReference>
<evidence type="ECO:0000256" key="4">
    <source>
        <dbReference type="ARBA" id="ARBA00022630"/>
    </source>
</evidence>
<dbReference type="PROSITE" id="PS00201">
    <property type="entry name" value="FLAVODOXIN"/>
    <property type="match status" value="1"/>
</dbReference>
<dbReference type="InterPro" id="IPR050619">
    <property type="entry name" value="Flavodoxin"/>
</dbReference>
<name>A0ABT4YUD1_9VIBR</name>
<dbReference type="PANTHER" id="PTHR42809">
    <property type="entry name" value="FLAVODOXIN 2"/>
    <property type="match status" value="1"/>
</dbReference>
<evidence type="ECO:0000259" key="8">
    <source>
        <dbReference type="PROSITE" id="PS50902"/>
    </source>
</evidence>
<dbReference type="PIRSF" id="PIRSF038996">
    <property type="entry name" value="FldA"/>
    <property type="match status" value="1"/>
</dbReference>
<evidence type="ECO:0000256" key="5">
    <source>
        <dbReference type="ARBA" id="ARBA00022643"/>
    </source>
</evidence>
<keyword evidence="10" id="KW-1185">Reference proteome</keyword>
<dbReference type="NCBIfam" id="TIGR01752">
    <property type="entry name" value="flav_long"/>
    <property type="match status" value="1"/>
</dbReference>
<keyword evidence="4 7" id="KW-0285">Flavoprotein</keyword>
<comment type="function">
    <text evidence="7">Low-potential electron donor to a number of redox enzymes.</text>
</comment>
<evidence type="ECO:0000256" key="2">
    <source>
        <dbReference type="ARBA" id="ARBA00005267"/>
    </source>
</evidence>
<evidence type="ECO:0000256" key="3">
    <source>
        <dbReference type="ARBA" id="ARBA00022448"/>
    </source>
</evidence>
<proteinExistence type="inferred from homology"/>
<keyword evidence="6 7" id="KW-0249">Electron transport</keyword>
<sequence>MENVAVIYGSDSGSTKKVAALIAQQLDVDCYDIADIDVEDFEQYDLIVLGTPTVNKGEIQSDWDYVLDDIEDLNLAETKVAIFGLGDQIEYSDTFVDGMADLAEVCADAGANIIGQWSTEGYKHEDSRAENDGKFIGLAIDMERQADMTPARVEAWVSLLKTSML</sequence>
<dbReference type="SUPFAM" id="SSF52218">
    <property type="entry name" value="Flavoproteins"/>
    <property type="match status" value="1"/>
</dbReference>
<dbReference type="InterPro" id="IPR001226">
    <property type="entry name" value="Flavodoxin_CS"/>
</dbReference>